<keyword evidence="1" id="KW-0472">Membrane</keyword>
<protein>
    <recommendedName>
        <fullName evidence="2">Sensor histidine kinase NatK-like C-terminal domain-containing protein</fullName>
    </recommendedName>
</protein>
<proteinExistence type="predicted"/>
<name>A0A0R1XMV1_9LACO</name>
<feature type="transmembrane region" description="Helical" evidence="1">
    <location>
        <begin position="68"/>
        <end position="88"/>
    </location>
</feature>
<dbReference type="PATRIC" id="fig|1423734.3.peg.670"/>
<dbReference type="STRING" id="1423734.FC83_GL000663"/>
<dbReference type="EMBL" id="AZGA01000077">
    <property type="protein sequence ID" value="KRM31600.1"/>
    <property type="molecule type" value="Genomic_DNA"/>
</dbReference>
<evidence type="ECO:0000259" key="2">
    <source>
        <dbReference type="Pfam" id="PF14501"/>
    </source>
</evidence>
<gene>
    <name evidence="3" type="ORF">FC83_GL000663</name>
</gene>
<reference evidence="3 4" key="1">
    <citation type="journal article" date="2015" name="Genome Announc.">
        <title>Expanding the biotechnology potential of lactobacilli through comparative genomics of 213 strains and associated genera.</title>
        <authorList>
            <person name="Sun Z."/>
            <person name="Harris H.M."/>
            <person name="McCann A."/>
            <person name="Guo C."/>
            <person name="Argimon S."/>
            <person name="Zhang W."/>
            <person name="Yang X."/>
            <person name="Jeffery I.B."/>
            <person name="Cooney J.C."/>
            <person name="Kagawa T.F."/>
            <person name="Liu W."/>
            <person name="Song Y."/>
            <person name="Salvetti E."/>
            <person name="Wrobel A."/>
            <person name="Rasinkangas P."/>
            <person name="Parkhill J."/>
            <person name="Rea M.C."/>
            <person name="O'Sullivan O."/>
            <person name="Ritari J."/>
            <person name="Douillard F.P."/>
            <person name="Paul Ross R."/>
            <person name="Yang R."/>
            <person name="Briner A.E."/>
            <person name="Felis G.E."/>
            <person name="de Vos W.M."/>
            <person name="Barrangou R."/>
            <person name="Klaenhammer T.R."/>
            <person name="Caufield P.W."/>
            <person name="Cui Y."/>
            <person name="Zhang H."/>
            <person name="O'Toole P.W."/>
        </authorList>
    </citation>
    <scope>NUCLEOTIDE SEQUENCE [LARGE SCALE GENOMIC DNA]</scope>
    <source>
        <strain evidence="3 4">DSM 18527</strain>
    </source>
</reference>
<dbReference type="InterPro" id="IPR032834">
    <property type="entry name" value="NatK-like_C"/>
</dbReference>
<dbReference type="eggNOG" id="COG3290">
    <property type="taxonomic scope" value="Bacteria"/>
</dbReference>
<dbReference type="InterPro" id="IPR036890">
    <property type="entry name" value="HATPase_C_sf"/>
</dbReference>
<comment type="caution">
    <text evidence="3">The sequence shown here is derived from an EMBL/GenBank/DDBJ whole genome shotgun (WGS) entry which is preliminary data.</text>
</comment>
<dbReference type="AlphaFoldDB" id="A0A0R1XMV1"/>
<dbReference type="GO" id="GO:0042802">
    <property type="term" value="F:identical protein binding"/>
    <property type="evidence" value="ECO:0007669"/>
    <property type="project" value="TreeGrafter"/>
</dbReference>
<dbReference type="SUPFAM" id="SSF55874">
    <property type="entry name" value="ATPase domain of HSP90 chaperone/DNA topoisomerase II/histidine kinase"/>
    <property type="match status" value="1"/>
</dbReference>
<keyword evidence="1" id="KW-1133">Transmembrane helix</keyword>
<accession>A0A0R1XMV1</accession>
<evidence type="ECO:0000256" key="1">
    <source>
        <dbReference type="SAM" id="Phobius"/>
    </source>
</evidence>
<evidence type="ECO:0000313" key="4">
    <source>
        <dbReference type="Proteomes" id="UP000051236"/>
    </source>
</evidence>
<dbReference type="Gene3D" id="3.30.565.10">
    <property type="entry name" value="Histidine kinase-like ATPase, C-terminal domain"/>
    <property type="match status" value="1"/>
</dbReference>
<dbReference type="Pfam" id="PF14501">
    <property type="entry name" value="HATPase_c_5"/>
    <property type="match status" value="1"/>
</dbReference>
<organism evidence="3 4">
    <name type="scientific">Agrilactobacillus composti DSM 18527 = JCM 14202</name>
    <dbReference type="NCBI Taxonomy" id="1423734"/>
    <lineage>
        <taxon>Bacteria</taxon>
        <taxon>Bacillati</taxon>
        <taxon>Bacillota</taxon>
        <taxon>Bacilli</taxon>
        <taxon>Lactobacillales</taxon>
        <taxon>Lactobacillaceae</taxon>
        <taxon>Agrilactobacillus</taxon>
    </lineage>
</organism>
<dbReference type="Proteomes" id="UP000051236">
    <property type="component" value="Unassembled WGS sequence"/>
</dbReference>
<feature type="transmembrane region" description="Helical" evidence="1">
    <location>
        <begin position="37"/>
        <end position="56"/>
    </location>
</feature>
<dbReference type="PANTHER" id="PTHR40448:SF1">
    <property type="entry name" value="TWO-COMPONENT SENSOR HISTIDINE KINASE"/>
    <property type="match status" value="1"/>
</dbReference>
<dbReference type="PANTHER" id="PTHR40448">
    <property type="entry name" value="TWO-COMPONENT SENSOR HISTIDINE KINASE"/>
    <property type="match status" value="1"/>
</dbReference>
<sequence length="317" mass="35978">MALALTLIIVLILIRHYRVTILEKVTQLTAEYNVRKAVTLFLATLLFIESVIAIVADTLKIQRAFQAVIIICFVFFAILTVALMYYFIISYQRSLQSKHKAVEKKQQTEYLHKLEENYNELRRFRHDYQNILISLQGYLLAGDVTKSIQYIQETLQETTTTIGQEHKALMDLSKLEVPGIRQLLFEKIKQMLTAKIAVTLEIAQLINTLPGSQVDLARIIGALMDNALEAAQTADKPEIHIAIIKYADNAYEFNIENTLANPEIDIAEFFNAGYSTKQNHSGLGLTNVNDLVHHSGTFSLEVTKHADSIRFSLMMQT</sequence>
<keyword evidence="4" id="KW-1185">Reference proteome</keyword>
<evidence type="ECO:0000313" key="3">
    <source>
        <dbReference type="EMBL" id="KRM31600.1"/>
    </source>
</evidence>
<keyword evidence="1" id="KW-0812">Transmembrane</keyword>
<feature type="domain" description="Sensor histidine kinase NatK-like C-terminal" evidence="2">
    <location>
        <begin position="214"/>
        <end position="314"/>
    </location>
</feature>